<keyword evidence="4" id="KW-1185">Reference proteome</keyword>
<sequence>MPRESDENSLSGLPEEWGEIHIPDDAAELEPLAIEVRRELRKAHRREMRLPYLVLVVTVIITLMSMFLVPLIGTTGRVEPSPAPSTPGCTTDCDSPADNTTSELSEAGERPPNR</sequence>
<dbReference type="RefSeq" id="WP_142039672.1">
    <property type="nucleotide sequence ID" value="NZ_JBHTGS010000001.1"/>
</dbReference>
<keyword evidence="2" id="KW-1133">Transmembrane helix</keyword>
<evidence type="ECO:0000256" key="1">
    <source>
        <dbReference type="SAM" id="MobiDB-lite"/>
    </source>
</evidence>
<protein>
    <submittedName>
        <fullName evidence="3">Uncharacterized protein</fullName>
    </submittedName>
</protein>
<proteinExistence type="predicted"/>
<keyword evidence="2" id="KW-0812">Transmembrane</keyword>
<name>A0A543AXA1_9ACTN</name>
<organism evidence="3 4">
    <name type="scientific">Stackebrandtia endophytica</name>
    <dbReference type="NCBI Taxonomy" id="1496996"/>
    <lineage>
        <taxon>Bacteria</taxon>
        <taxon>Bacillati</taxon>
        <taxon>Actinomycetota</taxon>
        <taxon>Actinomycetes</taxon>
        <taxon>Glycomycetales</taxon>
        <taxon>Glycomycetaceae</taxon>
        <taxon>Stackebrandtia</taxon>
    </lineage>
</organism>
<evidence type="ECO:0000256" key="2">
    <source>
        <dbReference type="SAM" id="Phobius"/>
    </source>
</evidence>
<comment type="caution">
    <text evidence="3">The sequence shown here is derived from an EMBL/GenBank/DDBJ whole genome shotgun (WGS) entry which is preliminary data.</text>
</comment>
<feature type="transmembrane region" description="Helical" evidence="2">
    <location>
        <begin position="50"/>
        <end position="72"/>
    </location>
</feature>
<dbReference type="InParanoid" id="A0A543AXA1"/>
<dbReference type="AlphaFoldDB" id="A0A543AXA1"/>
<keyword evidence="2" id="KW-0472">Membrane</keyword>
<dbReference type="EMBL" id="VFOW01000001">
    <property type="protein sequence ID" value="TQL77180.1"/>
    <property type="molecule type" value="Genomic_DNA"/>
</dbReference>
<dbReference type="Proteomes" id="UP000317043">
    <property type="component" value="Unassembled WGS sequence"/>
</dbReference>
<evidence type="ECO:0000313" key="4">
    <source>
        <dbReference type="Proteomes" id="UP000317043"/>
    </source>
</evidence>
<accession>A0A543AXA1</accession>
<feature type="compositionally biased region" description="Polar residues" evidence="1">
    <location>
        <begin position="87"/>
        <end position="104"/>
    </location>
</feature>
<gene>
    <name evidence="3" type="ORF">FB566_2731</name>
</gene>
<evidence type="ECO:0000313" key="3">
    <source>
        <dbReference type="EMBL" id="TQL77180.1"/>
    </source>
</evidence>
<feature type="region of interest" description="Disordered" evidence="1">
    <location>
        <begin position="74"/>
        <end position="114"/>
    </location>
</feature>
<dbReference type="OrthoDB" id="3375511at2"/>
<reference evidence="3 4" key="1">
    <citation type="submission" date="2019-06" db="EMBL/GenBank/DDBJ databases">
        <title>Sequencing the genomes of 1000 actinobacteria strains.</title>
        <authorList>
            <person name="Klenk H.-P."/>
        </authorList>
    </citation>
    <scope>NUCLEOTIDE SEQUENCE [LARGE SCALE GENOMIC DNA]</scope>
    <source>
        <strain evidence="3 4">DSM 45928</strain>
    </source>
</reference>